<gene>
    <name evidence="1" type="ORF">ABRQ22_14890</name>
</gene>
<reference evidence="1" key="1">
    <citation type="submission" date="2024-06" db="EMBL/GenBank/DDBJ databases">
        <title>Complete genome sequence of the cellulolytic actinobacterium, Cellulosimicrobium ES-005.</title>
        <authorList>
            <person name="Matthews C.T."/>
            <person name="Underwood K.D."/>
            <person name="Ghanchi K.M."/>
            <person name="Fields S.D."/>
            <person name="Gardner S.G."/>
        </authorList>
    </citation>
    <scope>NUCLEOTIDE SEQUENCE</scope>
    <source>
        <strain evidence="1">ES-005</strain>
    </source>
</reference>
<evidence type="ECO:0000313" key="1">
    <source>
        <dbReference type="EMBL" id="XCH28876.1"/>
    </source>
</evidence>
<protein>
    <recommendedName>
        <fullName evidence="2">Glyoxalase-like domain-containing protein</fullName>
    </recommendedName>
</protein>
<proteinExistence type="predicted"/>
<sequence length="133" mass="14363">MTTTTRTLHMGVQPNGLLHVARAVRSFGLTPLVDGDGWEVWGEPVDQDDNDGVTLHVVVEGVQYDSDALDVLRAANGPGIGRLVPMRRNVESSGDVLGVTTEPDDWSEGPESLLVRFAVDGIVEYRIEGVVKP</sequence>
<dbReference type="AlphaFoldDB" id="A0AAU8FXR9"/>
<accession>A0AAU8FXR9</accession>
<organism evidence="1">
    <name type="scientific">Cellulosimicrobium sp. ES-005</name>
    <dbReference type="NCBI Taxonomy" id="3163031"/>
    <lineage>
        <taxon>Bacteria</taxon>
        <taxon>Bacillati</taxon>
        <taxon>Actinomycetota</taxon>
        <taxon>Actinomycetes</taxon>
        <taxon>Micrococcales</taxon>
        <taxon>Promicromonosporaceae</taxon>
        <taxon>Cellulosimicrobium</taxon>
    </lineage>
</organism>
<evidence type="ECO:0008006" key="2">
    <source>
        <dbReference type="Google" id="ProtNLM"/>
    </source>
</evidence>
<name>A0AAU8FXR9_9MICO</name>
<dbReference type="RefSeq" id="WP_353707282.1">
    <property type="nucleotide sequence ID" value="NZ_CP159290.1"/>
</dbReference>
<dbReference type="EMBL" id="CP159290">
    <property type="protein sequence ID" value="XCH28876.1"/>
    <property type="molecule type" value="Genomic_DNA"/>
</dbReference>